<dbReference type="EMBL" id="ODYU01001069">
    <property type="protein sequence ID" value="SOQ36794.1"/>
    <property type="molecule type" value="Genomic_DNA"/>
</dbReference>
<dbReference type="AlphaFoldDB" id="A0A2H1V963"/>
<name>A0A2H1V963_SPOFR</name>
<organism evidence="1">
    <name type="scientific">Spodoptera frugiperda</name>
    <name type="common">Fall armyworm</name>
    <dbReference type="NCBI Taxonomy" id="7108"/>
    <lineage>
        <taxon>Eukaryota</taxon>
        <taxon>Metazoa</taxon>
        <taxon>Ecdysozoa</taxon>
        <taxon>Arthropoda</taxon>
        <taxon>Hexapoda</taxon>
        <taxon>Insecta</taxon>
        <taxon>Pterygota</taxon>
        <taxon>Neoptera</taxon>
        <taxon>Endopterygota</taxon>
        <taxon>Lepidoptera</taxon>
        <taxon>Glossata</taxon>
        <taxon>Ditrysia</taxon>
        <taxon>Noctuoidea</taxon>
        <taxon>Noctuidae</taxon>
        <taxon>Amphipyrinae</taxon>
        <taxon>Spodoptera</taxon>
    </lineage>
</organism>
<evidence type="ECO:0000313" key="1">
    <source>
        <dbReference type="EMBL" id="SOQ36794.1"/>
    </source>
</evidence>
<proteinExistence type="predicted"/>
<gene>
    <name evidence="1" type="ORF">SFRICE_010613</name>
</gene>
<sequence length="74" mass="8233">MLIREYLSTINRIDANTLRVMPGELIEGKPSMSHVAGTRVPAINLTQAPRRPKRTVFATTERELNSSRSIEGSP</sequence>
<reference evidence="1" key="1">
    <citation type="submission" date="2016-07" db="EMBL/GenBank/DDBJ databases">
        <authorList>
            <person name="Bretaudeau A."/>
        </authorList>
    </citation>
    <scope>NUCLEOTIDE SEQUENCE</scope>
    <source>
        <strain evidence="1">Rice</strain>
        <tissue evidence="1">Whole body</tissue>
    </source>
</reference>
<accession>A0A2H1V963</accession>
<protein>
    <submittedName>
        <fullName evidence="1">SFRICE_010613</fullName>
    </submittedName>
</protein>